<dbReference type="AlphaFoldDB" id="L2GNP2"/>
<dbReference type="Pfam" id="PF04900">
    <property type="entry name" value="Fcf1"/>
    <property type="match status" value="1"/>
</dbReference>
<dbReference type="InParanoid" id="L2GNP2"/>
<keyword evidence="1" id="KW-0539">Nucleus</keyword>
<evidence type="ECO:0000313" key="3">
    <source>
        <dbReference type="Proteomes" id="UP000011082"/>
    </source>
</evidence>
<evidence type="ECO:0000256" key="1">
    <source>
        <dbReference type="ARBA" id="ARBA00023242"/>
    </source>
</evidence>
<dbReference type="STRING" id="993615.L2GNP2"/>
<dbReference type="GeneID" id="19881277"/>
<dbReference type="HOGENOM" id="CLU_131052_0_0_1"/>
<dbReference type="VEuPathDB" id="MicrosporidiaDB:VICG_00560"/>
<dbReference type="RefSeq" id="XP_007604012.1">
    <property type="nucleotide sequence ID" value="XM_007603950.1"/>
</dbReference>
<protein>
    <submittedName>
        <fullName evidence="2">Uncharacterized protein</fullName>
    </submittedName>
</protein>
<proteinExistence type="predicted"/>
<sequence length="167" mass="19773">MKQTIAKKSKKWLKTLKRNGFREPFQIIIDNSFIKAANQQKIGQYSLNEMLRNEPKLYMTKCTYEKHKAHLIEKDFSGYCEIIKCGHEKPQTNCVYQFIKENNPHHYILATNNHHYISELKESKHIPVLTIFRSQLTINCNKLDCTVGLHEMYATKSELRHLKRMFG</sequence>
<dbReference type="FunCoup" id="L2GNP2">
    <property type="interactions" value="172"/>
</dbReference>
<organism evidence="2 3">
    <name type="scientific">Vittaforma corneae (strain ATCC 50505)</name>
    <name type="common">Microsporidian parasite</name>
    <name type="synonym">Nosema corneum</name>
    <dbReference type="NCBI Taxonomy" id="993615"/>
    <lineage>
        <taxon>Eukaryota</taxon>
        <taxon>Fungi</taxon>
        <taxon>Fungi incertae sedis</taxon>
        <taxon>Microsporidia</taxon>
        <taxon>Nosematidae</taxon>
        <taxon>Vittaforma</taxon>
    </lineage>
</organism>
<accession>L2GNP2</accession>
<dbReference type="Gene3D" id="3.40.50.1010">
    <property type="entry name" value="5'-nuclease"/>
    <property type="match status" value="1"/>
</dbReference>
<dbReference type="EMBL" id="JH370132">
    <property type="protein sequence ID" value="ELA42461.1"/>
    <property type="molecule type" value="Genomic_DNA"/>
</dbReference>
<dbReference type="InterPro" id="IPR006984">
    <property type="entry name" value="Fcf1/UTP23"/>
</dbReference>
<name>L2GNP2_VITCO</name>
<dbReference type="OMA" id="HIEIRNC"/>
<dbReference type="GO" id="GO:0032040">
    <property type="term" value="C:small-subunit processome"/>
    <property type="evidence" value="ECO:0007669"/>
    <property type="project" value="InterPro"/>
</dbReference>
<gene>
    <name evidence="2" type="ORF">VICG_00560</name>
</gene>
<keyword evidence="3" id="KW-1185">Reference proteome</keyword>
<dbReference type="PANTHER" id="PTHR12416">
    <property type="entry name" value="RRNA-PROCESSING PROTEIN UTP23 HOMOLOG"/>
    <property type="match status" value="1"/>
</dbReference>
<dbReference type="Proteomes" id="UP000011082">
    <property type="component" value="Unassembled WGS sequence"/>
</dbReference>
<evidence type="ECO:0000313" key="2">
    <source>
        <dbReference type="EMBL" id="ELA42461.1"/>
    </source>
</evidence>
<dbReference type="OrthoDB" id="25675at2759"/>
<reference evidence="3" key="1">
    <citation type="submission" date="2011-05" db="EMBL/GenBank/DDBJ databases">
        <title>The genome sequence of Vittaforma corneae strain ATCC 50505.</title>
        <authorList>
            <consortium name="The Broad Institute Genome Sequencing Platform"/>
            <person name="Cuomo C."/>
            <person name="Didier E."/>
            <person name="Bowers L."/>
            <person name="Young S.K."/>
            <person name="Zeng Q."/>
            <person name="Gargeya S."/>
            <person name="Fitzgerald M."/>
            <person name="Haas B."/>
            <person name="Abouelleil A."/>
            <person name="Alvarado L."/>
            <person name="Arachchi H.M."/>
            <person name="Berlin A."/>
            <person name="Chapman S.B."/>
            <person name="Gearin G."/>
            <person name="Goldberg J."/>
            <person name="Griggs A."/>
            <person name="Gujja S."/>
            <person name="Hansen M."/>
            <person name="Heiman D."/>
            <person name="Howarth C."/>
            <person name="Larimer J."/>
            <person name="Lui A."/>
            <person name="MacDonald P.J.P."/>
            <person name="McCowen C."/>
            <person name="Montmayeur A."/>
            <person name="Murphy C."/>
            <person name="Neiman D."/>
            <person name="Pearson M."/>
            <person name="Priest M."/>
            <person name="Roberts A."/>
            <person name="Saif S."/>
            <person name="Shea T."/>
            <person name="Sisk P."/>
            <person name="Stolte C."/>
            <person name="Sykes S."/>
            <person name="Wortman J."/>
            <person name="Nusbaum C."/>
            <person name="Birren B."/>
        </authorList>
    </citation>
    <scope>NUCLEOTIDE SEQUENCE [LARGE SCALE GENOMIC DNA]</scope>
    <source>
        <strain evidence="3">ATCC 50505</strain>
    </source>
</reference>